<evidence type="ECO:0000259" key="5">
    <source>
        <dbReference type="PROSITE" id="PS50931"/>
    </source>
</evidence>
<dbReference type="PROSITE" id="PS50931">
    <property type="entry name" value="HTH_LYSR"/>
    <property type="match status" value="1"/>
</dbReference>
<evidence type="ECO:0000313" key="7">
    <source>
        <dbReference type="Proteomes" id="UP000318717"/>
    </source>
</evidence>
<feature type="domain" description="HTH lysR-type" evidence="5">
    <location>
        <begin position="3"/>
        <end position="60"/>
    </location>
</feature>
<dbReference type="AlphaFoldDB" id="A0A4Y3HUT3"/>
<evidence type="ECO:0000256" key="4">
    <source>
        <dbReference type="ARBA" id="ARBA00023163"/>
    </source>
</evidence>
<dbReference type="Gene3D" id="3.40.190.290">
    <property type="match status" value="1"/>
</dbReference>
<dbReference type="FunFam" id="1.10.10.10:FF:000001">
    <property type="entry name" value="LysR family transcriptional regulator"/>
    <property type="match status" value="1"/>
</dbReference>
<dbReference type="GO" id="GO:0003700">
    <property type="term" value="F:DNA-binding transcription factor activity"/>
    <property type="evidence" value="ECO:0007669"/>
    <property type="project" value="InterPro"/>
</dbReference>
<proteinExistence type="inferred from homology"/>
<dbReference type="GO" id="GO:0000976">
    <property type="term" value="F:transcription cis-regulatory region binding"/>
    <property type="evidence" value="ECO:0007669"/>
    <property type="project" value="TreeGrafter"/>
</dbReference>
<sequence length="296" mass="33089">MNWTLDQLQSFVYSAQLGSFSAAARKLGKAQSRVSTAVANLEADLGFDLFDRSRKLPQLTPLGKEMLVEAKGVLEQAQRLQSRALSASKKEEIELVLAVDEAIQVMAFAPIFVELGDAFPNLKLTIINGSREDIALYIEQGKADLGVLFKSRQIDEELEFTSIGQYRLRLIAGQNHPLTHLKSPTIVDLQQYRQFVICDRNGEGRDEPLVAHHWYIDSYFVIGDLVGNGMGWALIPDHIASAQWYRDSLVQLSADNLPVSLTAEVGLIRRRENGIGVVSEWLHHSLKNIFIQPFSS</sequence>
<dbReference type="InterPro" id="IPR036388">
    <property type="entry name" value="WH-like_DNA-bd_sf"/>
</dbReference>
<keyword evidence="7" id="KW-1185">Reference proteome</keyword>
<dbReference type="OrthoDB" id="196624at2"/>
<dbReference type="InterPro" id="IPR000847">
    <property type="entry name" value="LysR_HTH_N"/>
</dbReference>
<dbReference type="InterPro" id="IPR005119">
    <property type="entry name" value="LysR_subst-bd"/>
</dbReference>
<dbReference type="CDD" id="cd05466">
    <property type="entry name" value="PBP2_LTTR_substrate"/>
    <property type="match status" value="1"/>
</dbReference>
<keyword evidence="3" id="KW-0238">DNA-binding</keyword>
<protein>
    <submittedName>
        <fullName evidence="6">LysR family transcriptional regulator</fullName>
    </submittedName>
</protein>
<evidence type="ECO:0000256" key="1">
    <source>
        <dbReference type="ARBA" id="ARBA00009437"/>
    </source>
</evidence>
<organism evidence="6 7">
    <name type="scientific">Vibrio inusitatus NBRC 102082</name>
    <dbReference type="NCBI Taxonomy" id="1219070"/>
    <lineage>
        <taxon>Bacteria</taxon>
        <taxon>Pseudomonadati</taxon>
        <taxon>Pseudomonadota</taxon>
        <taxon>Gammaproteobacteria</taxon>
        <taxon>Vibrionales</taxon>
        <taxon>Vibrionaceae</taxon>
        <taxon>Vibrio</taxon>
    </lineage>
</organism>
<evidence type="ECO:0000256" key="2">
    <source>
        <dbReference type="ARBA" id="ARBA00023015"/>
    </source>
</evidence>
<dbReference type="PANTHER" id="PTHR30126:SF91">
    <property type="entry name" value="LYSR FAMILY TRANSCRIPTIONAL REGULATOR"/>
    <property type="match status" value="1"/>
</dbReference>
<dbReference type="Proteomes" id="UP000318717">
    <property type="component" value="Unassembled WGS sequence"/>
</dbReference>
<dbReference type="InterPro" id="IPR036390">
    <property type="entry name" value="WH_DNA-bd_sf"/>
</dbReference>
<reference evidence="6 7" key="1">
    <citation type="submission" date="2019-06" db="EMBL/GenBank/DDBJ databases">
        <title>Whole genome shotgun sequence of Vibrio inusitatus NBRC 102082.</title>
        <authorList>
            <person name="Hosoyama A."/>
            <person name="Uohara A."/>
            <person name="Ohji S."/>
            <person name="Ichikawa N."/>
        </authorList>
    </citation>
    <scope>NUCLEOTIDE SEQUENCE [LARGE SCALE GENOMIC DNA]</scope>
    <source>
        <strain evidence="6 7">NBRC 102082</strain>
    </source>
</reference>
<dbReference type="RefSeq" id="WP_141344882.1">
    <property type="nucleotide sequence ID" value="NZ_BJLF01000005.1"/>
</dbReference>
<dbReference type="Pfam" id="PF00126">
    <property type="entry name" value="HTH_1"/>
    <property type="match status" value="1"/>
</dbReference>
<accession>A0A4Y3HUT3</accession>
<dbReference type="EMBL" id="BJLF01000005">
    <property type="protein sequence ID" value="GEA50512.1"/>
    <property type="molecule type" value="Genomic_DNA"/>
</dbReference>
<keyword evidence="4" id="KW-0804">Transcription</keyword>
<name>A0A4Y3HUT3_9VIBR</name>
<dbReference type="PANTHER" id="PTHR30126">
    <property type="entry name" value="HTH-TYPE TRANSCRIPTIONAL REGULATOR"/>
    <property type="match status" value="1"/>
</dbReference>
<dbReference type="PRINTS" id="PR00039">
    <property type="entry name" value="HTHLYSR"/>
</dbReference>
<keyword evidence="2" id="KW-0805">Transcription regulation</keyword>
<comment type="similarity">
    <text evidence="1">Belongs to the LysR transcriptional regulatory family.</text>
</comment>
<dbReference type="SUPFAM" id="SSF46785">
    <property type="entry name" value="Winged helix' DNA-binding domain"/>
    <property type="match status" value="1"/>
</dbReference>
<gene>
    <name evidence="6" type="ORF">VIN01S_13160</name>
</gene>
<evidence type="ECO:0000313" key="6">
    <source>
        <dbReference type="EMBL" id="GEA50512.1"/>
    </source>
</evidence>
<dbReference type="Pfam" id="PF03466">
    <property type="entry name" value="LysR_substrate"/>
    <property type="match status" value="1"/>
</dbReference>
<evidence type="ECO:0000256" key="3">
    <source>
        <dbReference type="ARBA" id="ARBA00023125"/>
    </source>
</evidence>
<comment type="caution">
    <text evidence="6">The sequence shown here is derived from an EMBL/GenBank/DDBJ whole genome shotgun (WGS) entry which is preliminary data.</text>
</comment>
<dbReference type="Gene3D" id="1.10.10.10">
    <property type="entry name" value="Winged helix-like DNA-binding domain superfamily/Winged helix DNA-binding domain"/>
    <property type="match status" value="1"/>
</dbReference>
<dbReference type="SUPFAM" id="SSF53850">
    <property type="entry name" value="Periplasmic binding protein-like II"/>
    <property type="match status" value="1"/>
</dbReference>